<dbReference type="Proteomes" id="UP001596545">
    <property type="component" value="Unassembled WGS sequence"/>
</dbReference>
<dbReference type="RefSeq" id="WP_303654641.1">
    <property type="nucleotide sequence ID" value="NZ_JANHDN010000001.1"/>
</dbReference>
<dbReference type="Gene3D" id="1.25.10.10">
    <property type="entry name" value="Leucine-rich Repeat Variant"/>
    <property type="match status" value="1"/>
</dbReference>
<organism evidence="2 3">
    <name type="scientific">Halorubrum rutilum</name>
    <dbReference type="NCBI Taxonomy" id="1364933"/>
    <lineage>
        <taxon>Archaea</taxon>
        <taxon>Methanobacteriati</taxon>
        <taxon>Methanobacteriota</taxon>
        <taxon>Stenosarchaea group</taxon>
        <taxon>Halobacteria</taxon>
        <taxon>Halobacteriales</taxon>
        <taxon>Haloferacaceae</taxon>
        <taxon>Halorubrum</taxon>
    </lineage>
</organism>
<dbReference type="EMBL" id="JBHTBL010000001">
    <property type="protein sequence ID" value="MFC7323382.1"/>
    <property type="molecule type" value="Genomic_DNA"/>
</dbReference>
<evidence type="ECO:0000256" key="1">
    <source>
        <dbReference type="SAM" id="MobiDB-lite"/>
    </source>
</evidence>
<feature type="region of interest" description="Disordered" evidence="1">
    <location>
        <begin position="161"/>
        <end position="212"/>
    </location>
</feature>
<dbReference type="AlphaFoldDB" id="A0ABD6AHE0"/>
<dbReference type="SMART" id="SM00567">
    <property type="entry name" value="EZ_HEAT"/>
    <property type="match status" value="3"/>
</dbReference>
<feature type="compositionally biased region" description="Acidic residues" evidence="1">
    <location>
        <begin position="162"/>
        <end position="212"/>
    </location>
</feature>
<feature type="region of interest" description="Disordered" evidence="1">
    <location>
        <begin position="1"/>
        <end position="54"/>
    </location>
</feature>
<dbReference type="Pfam" id="PF13646">
    <property type="entry name" value="HEAT_2"/>
    <property type="match status" value="1"/>
</dbReference>
<protein>
    <submittedName>
        <fullName evidence="2">HEAT repeat domain-containing protein</fullName>
    </submittedName>
</protein>
<dbReference type="PANTHER" id="PTHR12697">
    <property type="entry name" value="PBS LYASE HEAT-LIKE PROTEIN"/>
    <property type="match status" value="1"/>
</dbReference>
<feature type="compositionally biased region" description="Acidic residues" evidence="1">
    <location>
        <begin position="1"/>
        <end position="27"/>
    </location>
</feature>
<keyword evidence="3" id="KW-1185">Reference proteome</keyword>
<dbReference type="PANTHER" id="PTHR12697:SF5">
    <property type="entry name" value="DEOXYHYPUSINE HYDROXYLASE"/>
    <property type="match status" value="1"/>
</dbReference>
<feature type="compositionally biased region" description="Acidic residues" evidence="1">
    <location>
        <begin position="41"/>
        <end position="51"/>
    </location>
</feature>
<evidence type="ECO:0000313" key="3">
    <source>
        <dbReference type="Proteomes" id="UP001596545"/>
    </source>
</evidence>
<comment type="caution">
    <text evidence="2">The sequence shown here is derived from an EMBL/GenBank/DDBJ whole genome shotgun (WGS) entry which is preliminary data.</text>
</comment>
<dbReference type="SUPFAM" id="SSF48371">
    <property type="entry name" value="ARM repeat"/>
    <property type="match status" value="1"/>
</dbReference>
<dbReference type="InterPro" id="IPR011989">
    <property type="entry name" value="ARM-like"/>
</dbReference>
<dbReference type="InterPro" id="IPR016024">
    <property type="entry name" value="ARM-type_fold"/>
</dbReference>
<sequence>MSNGDDDPADASEEADAADDAEADAGESTDAAAAPARPDEATEESLNEYLDEIAALLDDAETEADLDDVDALLDDAEAGIAEADLPEPDEDDEDADDPRGDLEARVAELREGVEAARGPYAEDVVDAIEGAEATLEGTEWTAAGRDDAADAVSAFVEAAADAVDDEVDADAIETDPDAGDGSDDSAGDESGDDAAADASDAPEEDETDETSDDDRVAALVAALDAVAAGVADAALDPDDDAAAIAALIEATDELEAALDDAEEWDDLETHEQLRAQGYYDVLGHYKDFPVEWAALKEHETRGNVDMILLALDSLTSDFMERHCLEAFERMGKRGKTEASVEELLGRAEKRDQFAIRILGKMAAEEATETLVEYVPEESNPQLQKATFKSLGEIGASEAVQPLADALVDDDTEELVRPHAARALGLIGDARAVDPLADVLAGEGSDDVRAAAGWALRQIGTREALEAVAEHADERSFLVSTEGEKARRALDAASATA</sequence>
<reference evidence="2 3" key="1">
    <citation type="journal article" date="2019" name="Int. J. Syst. Evol. Microbiol.">
        <title>The Global Catalogue of Microorganisms (GCM) 10K type strain sequencing project: providing services to taxonomists for standard genome sequencing and annotation.</title>
        <authorList>
            <consortium name="The Broad Institute Genomics Platform"/>
            <consortium name="The Broad Institute Genome Sequencing Center for Infectious Disease"/>
            <person name="Wu L."/>
            <person name="Ma J."/>
        </authorList>
    </citation>
    <scope>NUCLEOTIDE SEQUENCE [LARGE SCALE GENOMIC DNA]</scope>
    <source>
        <strain evidence="2 3">CGMCC 1.12554</strain>
    </source>
</reference>
<evidence type="ECO:0000313" key="2">
    <source>
        <dbReference type="EMBL" id="MFC7323382.1"/>
    </source>
</evidence>
<proteinExistence type="predicted"/>
<gene>
    <name evidence="2" type="ORF">ACFQMF_02180</name>
</gene>
<feature type="region of interest" description="Disordered" evidence="1">
    <location>
        <begin position="66"/>
        <end position="100"/>
    </location>
</feature>
<feature type="compositionally biased region" description="Acidic residues" evidence="1">
    <location>
        <begin position="66"/>
        <end position="77"/>
    </location>
</feature>
<dbReference type="InterPro" id="IPR004155">
    <property type="entry name" value="PBS_lyase_HEAT"/>
</dbReference>
<accession>A0ABD6AHE0</accession>
<feature type="compositionally biased region" description="Acidic residues" evidence="1">
    <location>
        <begin position="84"/>
        <end position="96"/>
    </location>
</feature>
<name>A0ABD6AHE0_9EURY</name>